<dbReference type="EMBL" id="PCVG01000060">
    <property type="protein sequence ID" value="PIQ68341.1"/>
    <property type="molecule type" value="Genomic_DNA"/>
</dbReference>
<dbReference type="InterPro" id="IPR037523">
    <property type="entry name" value="VOC_core"/>
</dbReference>
<organism evidence="2 3">
    <name type="scientific">Candidatus Taylorbacteria bacterium CG11_big_fil_rev_8_21_14_0_20_46_11</name>
    <dbReference type="NCBI Taxonomy" id="1975025"/>
    <lineage>
        <taxon>Bacteria</taxon>
        <taxon>Candidatus Tayloriibacteriota</taxon>
    </lineage>
</organism>
<evidence type="ECO:0000313" key="3">
    <source>
        <dbReference type="Proteomes" id="UP000229342"/>
    </source>
</evidence>
<sequence>MKKDLVYINLLSKNSEELIEFYTKVVGLNPLDDTKNPATDTWYGFDTGNTTFAIEPMSNRDKYSPNSKYNKSNPVLIQFKANSLEELTEWTERLEKEGVNIVQRILKRSYGTFTTFADPDGNLIEILYG</sequence>
<gene>
    <name evidence="2" type="ORF">COV91_04660</name>
</gene>
<dbReference type="Pfam" id="PF00903">
    <property type="entry name" value="Glyoxalase"/>
    <property type="match status" value="1"/>
</dbReference>
<dbReference type="InterPro" id="IPR029068">
    <property type="entry name" value="Glyas_Bleomycin-R_OHBP_Dase"/>
</dbReference>
<dbReference type="Proteomes" id="UP000229342">
    <property type="component" value="Unassembled WGS sequence"/>
</dbReference>
<evidence type="ECO:0000313" key="2">
    <source>
        <dbReference type="EMBL" id="PIQ68341.1"/>
    </source>
</evidence>
<dbReference type="PROSITE" id="PS51819">
    <property type="entry name" value="VOC"/>
    <property type="match status" value="1"/>
</dbReference>
<comment type="caution">
    <text evidence="2">The sequence shown here is derived from an EMBL/GenBank/DDBJ whole genome shotgun (WGS) entry which is preliminary data.</text>
</comment>
<reference evidence="2 3" key="1">
    <citation type="submission" date="2017-09" db="EMBL/GenBank/DDBJ databases">
        <title>Depth-based differentiation of microbial function through sediment-hosted aquifers and enrichment of novel symbionts in the deep terrestrial subsurface.</title>
        <authorList>
            <person name="Probst A.J."/>
            <person name="Ladd B."/>
            <person name="Jarett J.K."/>
            <person name="Geller-Mcgrath D.E."/>
            <person name="Sieber C.M."/>
            <person name="Emerson J.B."/>
            <person name="Anantharaman K."/>
            <person name="Thomas B.C."/>
            <person name="Malmstrom R."/>
            <person name="Stieglmeier M."/>
            <person name="Klingl A."/>
            <person name="Woyke T."/>
            <person name="Ryan C.M."/>
            <person name="Banfield J.F."/>
        </authorList>
    </citation>
    <scope>NUCLEOTIDE SEQUENCE [LARGE SCALE GENOMIC DNA]</scope>
    <source>
        <strain evidence="2">CG11_big_fil_rev_8_21_14_0_20_46_11</strain>
    </source>
</reference>
<proteinExistence type="predicted"/>
<dbReference type="SUPFAM" id="SSF54593">
    <property type="entry name" value="Glyoxalase/Bleomycin resistance protein/Dihydroxybiphenyl dioxygenase"/>
    <property type="match status" value="1"/>
</dbReference>
<dbReference type="CDD" id="cd06587">
    <property type="entry name" value="VOC"/>
    <property type="match status" value="1"/>
</dbReference>
<evidence type="ECO:0000259" key="1">
    <source>
        <dbReference type="PROSITE" id="PS51819"/>
    </source>
</evidence>
<protein>
    <recommendedName>
        <fullName evidence="1">VOC domain-containing protein</fullName>
    </recommendedName>
</protein>
<dbReference type="AlphaFoldDB" id="A0A2H0KAQ3"/>
<dbReference type="InterPro" id="IPR004360">
    <property type="entry name" value="Glyas_Fos-R_dOase_dom"/>
</dbReference>
<accession>A0A2H0KAQ3</accession>
<dbReference type="Gene3D" id="3.10.180.10">
    <property type="entry name" value="2,3-Dihydroxybiphenyl 1,2-Dioxygenase, domain 1"/>
    <property type="match status" value="1"/>
</dbReference>
<feature type="domain" description="VOC" evidence="1">
    <location>
        <begin position="4"/>
        <end position="129"/>
    </location>
</feature>
<name>A0A2H0KAQ3_9BACT</name>